<dbReference type="AlphaFoldDB" id="A0AAV6USE0"/>
<organism evidence="1 2">
    <name type="scientific">Oedothorax gibbosus</name>
    <dbReference type="NCBI Taxonomy" id="931172"/>
    <lineage>
        <taxon>Eukaryota</taxon>
        <taxon>Metazoa</taxon>
        <taxon>Ecdysozoa</taxon>
        <taxon>Arthropoda</taxon>
        <taxon>Chelicerata</taxon>
        <taxon>Arachnida</taxon>
        <taxon>Araneae</taxon>
        <taxon>Araneomorphae</taxon>
        <taxon>Entelegynae</taxon>
        <taxon>Araneoidea</taxon>
        <taxon>Linyphiidae</taxon>
        <taxon>Erigoninae</taxon>
        <taxon>Oedothorax</taxon>
    </lineage>
</organism>
<sequence length="77" mass="8500">MSSFKSTVPGNVGRVSVHLSVAWHLIAVLAAVHPFHQSLPDRVIREKQAVLTYFSSLATYFGCLPNGPFTCFSEQHL</sequence>
<comment type="caution">
    <text evidence="1">The sequence shown here is derived from an EMBL/GenBank/DDBJ whole genome shotgun (WGS) entry which is preliminary data.</text>
</comment>
<dbReference type="Proteomes" id="UP000827092">
    <property type="component" value="Unassembled WGS sequence"/>
</dbReference>
<keyword evidence="2" id="KW-1185">Reference proteome</keyword>
<protein>
    <submittedName>
        <fullName evidence="1">Uncharacterized protein</fullName>
    </submittedName>
</protein>
<evidence type="ECO:0000313" key="1">
    <source>
        <dbReference type="EMBL" id="KAG8186722.1"/>
    </source>
</evidence>
<gene>
    <name evidence="1" type="ORF">JTE90_009792</name>
</gene>
<evidence type="ECO:0000313" key="2">
    <source>
        <dbReference type="Proteomes" id="UP000827092"/>
    </source>
</evidence>
<accession>A0AAV6USE0</accession>
<proteinExistence type="predicted"/>
<reference evidence="1 2" key="1">
    <citation type="journal article" date="2022" name="Nat. Ecol. Evol.">
        <title>A masculinizing supergene underlies an exaggerated male reproductive morph in a spider.</title>
        <authorList>
            <person name="Hendrickx F."/>
            <person name="De Corte Z."/>
            <person name="Sonet G."/>
            <person name="Van Belleghem S.M."/>
            <person name="Kostlbacher S."/>
            <person name="Vangestel C."/>
        </authorList>
    </citation>
    <scope>NUCLEOTIDE SEQUENCE [LARGE SCALE GENOMIC DNA]</scope>
    <source>
        <strain evidence="1">W744_W776</strain>
    </source>
</reference>
<dbReference type="EMBL" id="JAFNEN010000292">
    <property type="protein sequence ID" value="KAG8186722.1"/>
    <property type="molecule type" value="Genomic_DNA"/>
</dbReference>
<name>A0AAV6USE0_9ARAC</name>